<reference evidence="7" key="2">
    <citation type="journal article" date="2022" name="Sci. Total Environ.">
        <title>Prevalence, transmission, and molecular epidemiology of tet(X)-positive bacteria among humans, animals, and environmental niches in China: An epidemiological, and genomic-based study.</title>
        <authorList>
            <person name="Dong N."/>
            <person name="Zeng Y."/>
            <person name="Cai C."/>
            <person name="Sun C."/>
            <person name="Lu J."/>
            <person name="Liu C."/>
            <person name="Zhou H."/>
            <person name="Sun Q."/>
            <person name="Shu L."/>
            <person name="Wang H."/>
            <person name="Wang Y."/>
            <person name="Wang S."/>
            <person name="Wu C."/>
            <person name="Chan E.W."/>
            <person name="Chen G."/>
            <person name="Shen Z."/>
            <person name="Chen S."/>
            <person name="Zhang R."/>
        </authorList>
    </citation>
    <scope>NUCLEOTIDE SEQUENCE</scope>
    <source>
        <strain evidence="7">R1692</strain>
    </source>
</reference>
<dbReference type="InterPro" id="IPR013325">
    <property type="entry name" value="RNA_pol_sigma_r2"/>
</dbReference>
<keyword evidence="2" id="KW-0805">Transcription regulation</keyword>
<dbReference type="CDD" id="cd06171">
    <property type="entry name" value="Sigma70_r4"/>
    <property type="match status" value="1"/>
</dbReference>
<dbReference type="EMBL" id="JACAGK010000010">
    <property type="protein sequence ID" value="MDM1047651.1"/>
    <property type="molecule type" value="Genomic_DNA"/>
</dbReference>
<feature type="domain" description="RNA polymerase sigma-70 region 2" evidence="5">
    <location>
        <begin position="27"/>
        <end position="89"/>
    </location>
</feature>
<keyword evidence="4" id="KW-0804">Transcription</keyword>
<feature type="domain" description="RNA polymerase sigma factor 70 region 4 type 2" evidence="6">
    <location>
        <begin position="119"/>
        <end position="171"/>
    </location>
</feature>
<accession>A0ABT7NK93</accession>
<dbReference type="InterPro" id="IPR013324">
    <property type="entry name" value="RNA_pol_sigma_r3/r4-like"/>
</dbReference>
<dbReference type="Pfam" id="PF08281">
    <property type="entry name" value="Sigma70_r4_2"/>
    <property type="match status" value="1"/>
</dbReference>
<dbReference type="InterPro" id="IPR014327">
    <property type="entry name" value="RNA_pol_sigma70_bacteroid"/>
</dbReference>
<sequence length="193" mass="22813">MTVSDRDLFHLIQTDNQRALKELMDRYWRPMFLMAESVLNDSATSEEIVQEVFINIWNKRTSIHITHSIKVYLFACTRYQIYRQIQQKRAPHVDIDQFSQLVPDPYDPQQALEYRDLLDRLETLINELPPRCREVYKLKREDNLSQKEIAEALQISRKSVENQLTIALKKLRAGLSRYIWLSTFLLSTVGGLI</sequence>
<dbReference type="InterPro" id="IPR014284">
    <property type="entry name" value="RNA_pol_sigma-70_dom"/>
</dbReference>
<evidence type="ECO:0000313" key="7">
    <source>
        <dbReference type="EMBL" id="MDM1047651.1"/>
    </source>
</evidence>
<dbReference type="RefSeq" id="WP_149526514.1">
    <property type="nucleotide sequence ID" value="NZ_CP030848.1"/>
</dbReference>
<dbReference type="InterPro" id="IPR039425">
    <property type="entry name" value="RNA_pol_sigma-70-like"/>
</dbReference>
<gene>
    <name evidence="7" type="ORF">HX018_05265</name>
</gene>
<comment type="similarity">
    <text evidence="1">Belongs to the sigma-70 factor family. ECF subfamily.</text>
</comment>
<dbReference type="Gene3D" id="1.10.10.10">
    <property type="entry name" value="Winged helix-like DNA-binding domain superfamily/Winged helix DNA-binding domain"/>
    <property type="match status" value="1"/>
</dbReference>
<dbReference type="InterPro" id="IPR013249">
    <property type="entry name" value="RNA_pol_sigma70_r4_t2"/>
</dbReference>
<dbReference type="PANTHER" id="PTHR43133">
    <property type="entry name" value="RNA POLYMERASE ECF-TYPE SIGMA FACTO"/>
    <property type="match status" value="1"/>
</dbReference>
<dbReference type="InterPro" id="IPR007627">
    <property type="entry name" value="RNA_pol_sigma70_r2"/>
</dbReference>
<dbReference type="Gene3D" id="1.10.1740.10">
    <property type="match status" value="1"/>
</dbReference>
<evidence type="ECO:0000256" key="2">
    <source>
        <dbReference type="ARBA" id="ARBA00023015"/>
    </source>
</evidence>
<dbReference type="SUPFAM" id="SSF88659">
    <property type="entry name" value="Sigma3 and sigma4 domains of RNA polymerase sigma factors"/>
    <property type="match status" value="1"/>
</dbReference>
<dbReference type="NCBIfam" id="TIGR02937">
    <property type="entry name" value="sigma70-ECF"/>
    <property type="match status" value="1"/>
</dbReference>
<dbReference type="Pfam" id="PF04542">
    <property type="entry name" value="Sigma70_r2"/>
    <property type="match status" value="1"/>
</dbReference>
<reference evidence="7" key="1">
    <citation type="submission" date="2020-06" db="EMBL/GenBank/DDBJ databases">
        <authorList>
            <person name="Dong N."/>
        </authorList>
    </citation>
    <scope>NUCLEOTIDE SEQUENCE</scope>
    <source>
        <strain evidence="7">R1692</strain>
    </source>
</reference>
<evidence type="ECO:0000256" key="1">
    <source>
        <dbReference type="ARBA" id="ARBA00010641"/>
    </source>
</evidence>
<evidence type="ECO:0000256" key="4">
    <source>
        <dbReference type="ARBA" id="ARBA00023163"/>
    </source>
</evidence>
<name>A0ABT7NK93_9SPHI</name>
<organism evidence="7 8">
    <name type="scientific">Sphingobacterium hotanense</name>
    <dbReference type="NCBI Taxonomy" id="649196"/>
    <lineage>
        <taxon>Bacteria</taxon>
        <taxon>Pseudomonadati</taxon>
        <taxon>Bacteroidota</taxon>
        <taxon>Sphingobacteriia</taxon>
        <taxon>Sphingobacteriales</taxon>
        <taxon>Sphingobacteriaceae</taxon>
        <taxon>Sphingobacterium</taxon>
    </lineage>
</organism>
<keyword evidence="3" id="KW-0731">Sigma factor</keyword>
<dbReference type="Proteomes" id="UP001170954">
    <property type="component" value="Unassembled WGS sequence"/>
</dbReference>
<dbReference type="SUPFAM" id="SSF88946">
    <property type="entry name" value="Sigma2 domain of RNA polymerase sigma factors"/>
    <property type="match status" value="1"/>
</dbReference>
<dbReference type="InterPro" id="IPR036388">
    <property type="entry name" value="WH-like_DNA-bd_sf"/>
</dbReference>
<dbReference type="NCBIfam" id="TIGR02985">
    <property type="entry name" value="Sig70_bacteroi1"/>
    <property type="match status" value="1"/>
</dbReference>
<protein>
    <submittedName>
        <fullName evidence="7">RNA polymerase sigma-70 factor</fullName>
    </submittedName>
</protein>
<dbReference type="PANTHER" id="PTHR43133:SF46">
    <property type="entry name" value="RNA POLYMERASE SIGMA-70 FACTOR ECF SUBFAMILY"/>
    <property type="match status" value="1"/>
</dbReference>
<evidence type="ECO:0000259" key="6">
    <source>
        <dbReference type="Pfam" id="PF08281"/>
    </source>
</evidence>
<evidence type="ECO:0000313" key="8">
    <source>
        <dbReference type="Proteomes" id="UP001170954"/>
    </source>
</evidence>
<evidence type="ECO:0000256" key="3">
    <source>
        <dbReference type="ARBA" id="ARBA00023082"/>
    </source>
</evidence>
<proteinExistence type="inferred from homology"/>
<evidence type="ECO:0000259" key="5">
    <source>
        <dbReference type="Pfam" id="PF04542"/>
    </source>
</evidence>
<comment type="caution">
    <text evidence="7">The sequence shown here is derived from an EMBL/GenBank/DDBJ whole genome shotgun (WGS) entry which is preliminary data.</text>
</comment>
<keyword evidence="8" id="KW-1185">Reference proteome</keyword>